<evidence type="ECO:0000256" key="2">
    <source>
        <dbReference type="ARBA" id="ARBA00023015"/>
    </source>
</evidence>
<name>A0A1D9DXX2_9MICO</name>
<organism evidence="6 7">
    <name type="scientific">Candidatus Rhodoluna planktonica</name>
    <dbReference type="NCBI Taxonomy" id="535712"/>
    <lineage>
        <taxon>Bacteria</taxon>
        <taxon>Bacillati</taxon>
        <taxon>Actinomycetota</taxon>
        <taxon>Actinomycetes</taxon>
        <taxon>Micrococcales</taxon>
        <taxon>Microbacteriaceae</taxon>
        <taxon>Luna cluster</taxon>
        <taxon>Luna-1 subcluster</taxon>
        <taxon>Rhodoluna</taxon>
    </lineage>
</organism>
<dbReference type="AlphaFoldDB" id="A0A1D9DXX2"/>
<sequence length="332" mass="35768">MAKNIKNVTMLDVANEAQVSRALVSLAYRNAYGVNADTRDKIFAAGKKLGYHPNRVAAQLAGKSPNTIGIYLQDLRNDWFAEVYEGIREVLEPAGKHLVLTVGAIDGSRDAEALDSLFESRVDLVIVAGLMMPEKQFLKYAKQLPVVSVARIVPGVDNVYSDNQLGAATAVDHLVELGHRNIAFVANPITEGYGDRREGYLTRMRHHGLEPTVIEATYSRSATEKIVGELLDSANAPSAIFAHNDQAALGALDAAVVRGLRPGSDISIIGYDNNSLSRTPLASLTTIDSHGKELGRLAAKAALSRLENPNQPAVKNLIDPTLVIRKSTGRPA</sequence>
<reference evidence="6 7" key="1">
    <citation type="journal article" date="2016" name="Biochim. Biophys. Acta">
        <title>Photochemical characterization of actinorhodopsin and its functional existence in the natural host.</title>
        <authorList>
            <person name="Nakamura S."/>
            <person name="Kikukawa T."/>
            <person name="Tamogami J."/>
            <person name="Kamiya M."/>
            <person name="Aizawa T."/>
            <person name="Hahn M.W."/>
            <person name="Ihara K."/>
            <person name="Kamo N."/>
            <person name="Demura M."/>
        </authorList>
    </citation>
    <scope>NUCLEOTIDE SEQUENCE [LARGE SCALE GENOMIC DNA]</scope>
    <source>
        <strain evidence="6 7">MWH-Dar1</strain>
    </source>
</reference>
<gene>
    <name evidence="6" type="ORF">A4Z71_01135</name>
</gene>
<evidence type="ECO:0000256" key="4">
    <source>
        <dbReference type="ARBA" id="ARBA00023163"/>
    </source>
</evidence>
<dbReference type="Proteomes" id="UP000243784">
    <property type="component" value="Chromosome"/>
</dbReference>
<dbReference type="GO" id="GO:0003700">
    <property type="term" value="F:DNA-binding transcription factor activity"/>
    <property type="evidence" value="ECO:0007669"/>
    <property type="project" value="TreeGrafter"/>
</dbReference>
<accession>A0A1D9DXX2</accession>
<proteinExistence type="predicted"/>
<keyword evidence="4" id="KW-0804">Transcription</keyword>
<dbReference type="SMART" id="SM00354">
    <property type="entry name" value="HTH_LACI"/>
    <property type="match status" value="1"/>
</dbReference>
<dbReference type="PANTHER" id="PTHR30146">
    <property type="entry name" value="LACI-RELATED TRANSCRIPTIONAL REPRESSOR"/>
    <property type="match status" value="1"/>
</dbReference>
<dbReference type="RefSeq" id="WP_070954158.1">
    <property type="nucleotide sequence ID" value="NZ_CP015208.1"/>
</dbReference>
<dbReference type="CDD" id="cd06267">
    <property type="entry name" value="PBP1_LacI_sugar_binding-like"/>
    <property type="match status" value="1"/>
</dbReference>
<dbReference type="InterPro" id="IPR010982">
    <property type="entry name" value="Lambda_DNA-bd_dom_sf"/>
</dbReference>
<dbReference type="SUPFAM" id="SSF47413">
    <property type="entry name" value="lambda repressor-like DNA-binding domains"/>
    <property type="match status" value="1"/>
</dbReference>
<dbReference type="InterPro" id="IPR046335">
    <property type="entry name" value="LacI/GalR-like_sensor"/>
</dbReference>
<dbReference type="Gene3D" id="3.40.50.2300">
    <property type="match status" value="2"/>
</dbReference>
<dbReference type="EMBL" id="CP015208">
    <property type="protein sequence ID" value="AOY55645.1"/>
    <property type="molecule type" value="Genomic_DNA"/>
</dbReference>
<evidence type="ECO:0000259" key="5">
    <source>
        <dbReference type="PROSITE" id="PS50932"/>
    </source>
</evidence>
<dbReference type="KEGG" id="rpla:A4Z71_01135"/>
<dbReference type="PROSITE" id="PS50932">
    <property type="entry name" value="HTH_LACI_2"/>
    <property type="match status" value="1"/>
</dbReference>
<dbReference type="GO" id="GO:0000976">
    <property type="term" value="F:transcription cis-regulatory region binding"/>
    <property type="evidence" value="ECO:0007669"/>
    <property type="project" value="TreeGrafter"/>
</dbReference>
<feature type="domain" description="HTH lacI-type" evidence="5">
    <location>
        <begin position="8"/>
        <end position="62"/>
    </location>
</feature>
<dbReference type="Pfam" id="PF00356">
    <property type="entry name" value="LacI"/>
    <property type="match status" value="1"/>
</dbReference>
<protein>
    <recommendedName>
        <fullName evidence="5">HTH lacI-type domain-containing protein</fullName>
    </recommendedName>
</protein>
<keyword evidence="1" id="KW-0678">Repressor</keyword>
<keyword evidence="7" id="KW-1185">Reference proteome</keyword>
<evidence type="ECO:0000313" key="7">
    <source>
        <dbReference type="Proteomes" id="UP000243784"/>
    </source>
</evidence>
<dbReference type="InterPro" id="IPR000843">
    <property type="entry name" value="HTH_LacI"/>
</dbReference>
<evidence type="ECO:0000313" key="6">
    <source>
        <dbReference type="EMBL" id="AOY55645.1"/>
    </source>
</evidence>
<dbReference type="PANTHER" id="PTHR30146:SF148">
    <property type="entry name" value="HTH-TYPE TRANSCRIPTIONAL REPRESSOR PURR-RELATED"/>
    <property type="match status" value="1"/>
</dbReference>
<dbReference type="OrthoDB" id="37081at2"/>
<dbReference type="CDD" id="cd01392">
    <property type="entry name" value="HTH_LacI"/>
    <property type="match status" value="1"/>
</dbReference>
<dbReference type="SUPFAM" id="SSF53822">
    <property type="entry name" value="Periplasmic binding protein-like I"/>
    <property type="match status" value="1"/>
</dbReference>
<keyword evidence="3" id="KW-0238">DNA-binding</keyword>
<dbReference type="Gene3D" id="1.10.260.40">
    <property type="entry name" value="lambda repressor-like DNA-binding domains"/>
    <property type="match status" value="1"/>
</dbReference>
<dbReference type="InterPro" id="IPR028082">
    <property type="entry name" value="Peripla_BP_I"/>
</dbReference>
<dbReference type="Pfam" id="PF13377">
    <property type="entry name" value="Peripla_BP_3"/>
    <property type="match status" value="1"/>
</dbReference>
<dbReference type="STRING" id="535712.A4Z71_01135"/>
<keyword evidence="2" id="KW-0805">Transcription regulation</keyword>
<evidence type="ECO:0000256" key="1">
    <source>
        <dbReference type="ARBA" id="ARBA00022491"/>
    </source>
</evidence>
<evidence type="ECO:0000256" key="3">
    <source>
        <dbReference type="ARBA" id="ARBA00023125"/>
    </source>
</evidence>